<reference evidence="2" key="1">
    <citation type="journal article" date="2019" name="Int. J. Syst. Evol. Microbiol.">
        <title>The Global Catalogue of Microorganisms (GCM) 10K type strain sequencing project: providing services to taxonomists for standard genome sequencing and annotation.</title>
        <authorList>
            <consortium name="The Broad Institute Genomics Platform"/>
            <consortium name="The Broad Institute Genome Sequencing Center for Infectious Disease"/>
            <person name="Wu L."/>
            <person name="Ma J."/>
        </authorList>
    </citation>
    <scope>NUCLEOTIDE SEQUENCE [LARGE SCALE GENOMIC DNA]</scope>
    <source>
        <strain evidence="2">JCM 18531</strain>
    </source>
</reference>
<sequence length="126" mass="13657">MPTNVESLLQEIRNVRFRPVRLREGYDMGEVDQLLDQLTAALGSGQPVDQLVAAARFTPVRLREGYDMGDVDRFLAGIVEAATGGETTPAMYADPPPTPAVSPATYPAPSVIEEQRGLLSRLFGRG</sequence>
<gene>
    <name evidence="1" type="ORF">GCM10023349_44710</name>
</gene>
<dbReference type="NCBIfam" id="TIGR03544">
    <property type="entry name" value="DivI1A_domain"/>
    <property type="match status" value="2"/>
</dbReference>
<accession>A0ABP8Y2H6</accession>
<protein>
    <recommendedName>
        <fullName evidence="3">DivIVA domain-containing protein</fullName>
    </recommendedName>
</protein>
<keyword evidence="2" id="KW-1185">Reference proteome</keyword>
<evidence type="ECO:0008006" key="3">
    <source>
        <dbReference type="Google" id="ProtNLM"/>
    </source>
</evidence>
<dbReference type="Proteomes" id="UP001499974">
    <property type="component" value="Unassembled WGS sequence"/>
</dbReference>
<evidence type="ECO:0000313" key="2">
    <source>
        <dbReference type="Proteomes" id="UP001499974"/>
    </source>
</evidence>
<dbReference type="RefSeq" id="WP_345523959.1">
    <property type="nucleotide sequence ID" value="NZ_BAABKM010000005.1"/>
</dbReference>
<evidence type="ECO:0000313" key="1">
    <source>
        <dbReference type="EMBL" id="GAA4719717.1"/>
    </source>
</evidence>
<comment type="caution">
    <text evidence="1">The sequence shown here is derived from an EMBL/GenBank/DDBJ whole genome shotgun (WGS) entry which is preliminary data.</text>
</comment>
<name>A0ABP8Y2H6_9ACTN</name>
<dbReference type="InterPro" id="IPR019933">
    <property type="entry name" value="DivIVA_domain"/>
</dbReference>
<dbReference type="Gene3D" id="6.10.250.660">
    <property type="match status" value="1"/>
</dbReference>
<dbReference type="EMBL" id="BAABKM010000005">
    <property type="protein sequence ID" value="GAA4719717.1"/>
    <property type="molecule type" value="Genomic_DNA"/>
</dbReference>
<organism evidence="1 2">
    <name type="scientific">Nocardioides conyzicola</name>
    <dbReference type="NCBI Taxonomy" id="1651781"/>
    <lineage>
        <taxon>Bacteria</taxon>
        <taxon>Bacillati</taxon>
        <taxon>Actinomycetota</taxon>
        <taxon>Actinomycetes</taxon>
        <taxon>Propionibacteriales</taxon>
        <taxon>Nocardioidaceae</taxon>
        <taxon>Nocardioides</taxon>
    </lineage>
</organism>
<proteinExistence type="predicted"/>